<organism evidence="2 3">
    <name type="scientific">Mycobacterium asiaticum</name>
    <dbReference type="NCBI Taxonomy" id="1790"/>
    <lineage>
        <taxon>Bacteria</taxon>
        <taxon>Bacillati</taxon>
        <taxon>Actinomycetota</taxon>
        <taxon>Actinomycetes</taxon>
        <taxon>Mycobacteriales</taxon>
        <taxon>Mycobacteriaceae</taxon>
        <taxon>Mycobacterium</taxon>
    </lineage>
</organism>
<dbReference type="Gene3D" id="3.40.50.1820">
    <property type="entry name" value="alpha/beta hydrolase"/>
    <property type="match status" value="1"/>
</dbReference>
<dbReference type="InterPro" id="IPR000073">
    <property type="entry name" value="AB_hydrolase_1"/>
</dbReference>
<feature type="domain" description="AB hydrolase-1" evidence="1">
    <location>
        <begin position="3"/>
        <end position="58"/>
    </location>
</feature>
<evidence type="ECO:0000313" key="3">
    <source>
        <dbReference type="Proteomes" id="UP000093925"/>
    </source>
</evidence>
<accession>A0A1A3L1A3</accession>
<dbReference type="SUPFAM" id="SSF53474">
    <property type="entry name" value="alpha/beta-Hydrolases"/>
    <property type="match status" value="1"/>
</dbReference>
<dbReference type="InterPro" id="IPR029058">
    <property type="entry name" value="AB_hydrolase_fold"/>
</dbReference>
<evidence type="ECO:0000259" key="1">
    <source>
        <dbReference type="Pfam" id="PF12697"/>
    </source>
</evidence>
<sequence>MLPIDRWPDTPSTYIVMRGDRAVGGTRARRQAARVGAEVVEIDGGHSPFCSRPDQLATALVAAY</sequence>
<protein>
    <recommendedName>
        <fullName evidence="1">AB hydrolase-1 domain-containing protein</fullName>
    </recommendedName>
</protein>
<name>A0A1A3L1A3_MYCAS</name>
<proteinExistence type="predicted"/>
<evidence type="ECO:0000313" key="2">
    <source>
        <dbReference type="EMBL" id="OBJ89961.1"/>
    </source>
</evidence>
<gene>
    <name evidence="2" type="ORF">A5640_25540</name>
</gene>
<dbReference type="Proteomes" id="UP000093925">
    <property type="component" value="Unassembled WGS sequence"/>
</dbReference>
<dbReference type="AlphaFoldDB" id="A0A1A3L1A3"/>
<dbReference type="EMBL" id="LZLM01000014">
    <property type="protein sequence ID" value="OBJ89961.1"/>
    <property type="molecule type" value="Genomic_DNA"/>
</dbReference>
<comment type="caution">
    <text evidence="2">The sequence shown here is derived from an EMBL/GenBank/DDBJ whole genome shotgun (WGS) entry which is preliminary data.</text>
</comment>
<dbReference type="RefSeq" id="WP_065138247.1">
    <property type="nucleotide sequence ID" value="NZ_LZLM01000014.1"/>
</dbReference>
<dbReference type="Pfam" id="PF12697">
    <property type="entry name" value="Abhydrolase_6"/>
    <property type="match status" value="1"/>
</dbReference>
<reference evidence="2 3" key="1">
    <citation type="submission" date="2016-06" db="EMBL/GenBank/DDBJ databases">
        <authorList>
            <person name="Kjaerup R.B."/>
            <person name="Dalgaard T.S."/>
            <person name="Juul-Madsen H.R."/>
        </authorList>
    </citation>
    <scope>NUCLEOTIDE SEQUENCE [LARGE SCALE GENOMIC DNA]</scope>
    <source>
        <strain evidence="2 3">1276495.2</strain>
    </source>
</reference>